<dbReference type="AlphaFoldDB" id="R1HXT2"/>
<accession>R1HXT2</accession>
<proteinExistence type="predicted"/>
<reference evidence="1 2" key="1">
    <citation type="submission" date="2013-02" db="EMBL/GenBank/DDBJ databases">
        <title>Draft genome sequence of Amycolatopsis vancoresmycina strain DSM 44592T.</title>
        <authorList>
            <person name="Kumar S."/>
            <person name="Kaur N."/>
            <person name="Kaur C."/>
            <person name="Raghava G.P.S."/>
            <person name="Mayilraj S."/>
        </authorList>
    </citation>
    <scope>NUCLEOTIDE SEQUENCE [LARGE SCALE GENOMIC DNA]</scope>
    <source>
        <strain evidence="1 2">DSM 44592</strain>
    </source>
</reference>
<dbReference type="EMBL" id="AOUO01000440">
    <property type="protein sequence ID" value="EOD65136.1"/>
    <property type="molecule type" value="Genomic_DNA"/>
</dbReference>
<name>R1HXT2_9PSEU</name>
<dbReference type="Proteomes" id="UP000014139">
    <property type="component" value="Unassembled WGS sequence"/>
</dbReference>
<feature type="non-terminal residue" evidence="1">
    <location>
        <position position="85"/>
    </location>
</feature>
<keyword evidence="2" id="KW-1185">Reference proteome</keyword>
<comment type="caution">
    <text evidence="1">The sequence shown here is derived from an EMBL/GenBank/DDBJ whole genome shotgun (WGS) entry which is preliminary data.</text>
</comment>
<sequence length="85" mass="8744">MNIGHLAEIRWQTGRVMTEPKLLPAGTVTILCAGYAPPAVFATPGEALAALTGGPAAVHTGDVLIRDDGTPTGPAVRRCAQLRAL</sequence>
<organism evidence="1 2">
    <name type="scientific">Amycolatopsis vancoresmycina DSM 44592</name>
    <dbReference type="NCBI Taxonomy" id="1292037"/>
    <lineage>
        <taxon>Bacteria</taxon>
        <taxon>Bacillati</taxon>
        <taxon>Actinomycetota</taxon>
        <taxon>Actinomycetes</taxon>
        <taxon>Pseudonocardiales</taxon>
        <taxon>Pseudonocardiaceae</taxon>
        <taxon>Amycolatopsis</taxon>
    </lineage>
</organism>
<evidence type="ECO:0000313" key="2">
    <source>
        <dbReference type="Proteomes" id="UP000014139"/>
    </source>
</evidence>
<gene>
    <name evidence="1" type="ORF">H480_28221</name>
</gene>
<evidence type="ECO:0000313" key="1">
    <source>
        <dbReference type="EMBL" id="EOD65136.1"/>
    </source>
</evidence>
<protein>
    <submittedName>
        <fullName evidence="1">LuxR family transcriptional regulator fused with ATPase domain</fullName>
    </submittedName>
</protein>